<evidence type="ECO:0000313" key="4">
    <source>
        <dbReference type="EMBL" id="KYC49312.1"/>
    </source>
</evidence>
<evidence type="ECO:0000313" key="2">
    <source>
        <dbReference type="EMBL" id="KYC44633.1"/>
    </source>
</evidence>
<accession>A0A150IHZ6</accession>
<gene>
    <name evidence="2" type="ORF">APG10_01571</name>
    <name evidence="3" type="ORF">APG11_01602</name>
    <name evidence="4" type="ORF">APG12_01560</name>
</gene>
<evidence type="ECO:0000313" key="5">
    <source>
        <dbReference type="Proteomes" id="UP000091929"/>
    </source>
</evidence>
<proteinExistence type="predicted"/>
<evidence type="ECO:0000313" key="6">
    <source>
        <dbReference type="Proteomes" id="UP000092401"/>
    </source>
</evidence>
<dbReference type="Pfam" id="PF01978">
    <property type="entry name" value="TrmB"/>
    <property type="match status" value="1"/>
</dbReference>
<dbReference type="AlphaFoldDB" id="A0A150IWM1"/>
<dbReference type="Proteomes" id="UP000092401">
    <property type="component" value="Unassembled WGS sequence"/>
</dbReference>
<evidence type="ECO:0000259" key="1">
    <source>
        <dbReference type="Pfam" id="PF01978"/>
    </source>
</evidence>
<dbReference type="InterPro" id="IPR036388">
    <property type="entry name" value="WH-like_DNA-bd_sf"/>
</dbReference>
<dbReference type="EMBL" id="LNJC01000039">
    <property type="protein sequence ID" value="KYC49312.1"/>
    <property type="molecule type" value="Genomic_DNA"/>
</dbReference>
<sequence length="116" mass="13536">MEDIPTIKSSTEIKKILRCAFDLTDLEVSITLMLPPEGMRVKEIQNILKKDRTTIQKSLKILVDKGLIFRESKCCVQGKRGRYFVYRSLEREEIRKKVLASIDKWYEGLQESVKSL</sequence>
<name>A0A150IWM1_9EURY</name>
<dbReference type="EMBL" id="LNGF01000041">
    <property type="protein sequence ID" value="KYC46883.1"/>
    <property type="molecule type" value="Genomic_DNA"/>
</dbReference>
<reference evidence="5 6" key="1">
    <citation type="journal article" date="2016" name="ISME J.">
        <title>Chasing the elusive Euryarchaeota class WSA2: genomes reveal a uniquely fastidious methyl-reducing methanogen.</title>
        <authorList>
            <person name="Nobu M.K."/>
            <person name="Narihiro T."/>
            <person name="Kuroda K."/>
            <person name="Mei R."/>
            <person name="Liu W.T."/>
        </authorList>
    </citation>
    <scope>NUCLEOTIDE SEQUENCE [LARGE SCALE GENOMIC DNA]</scope>
    <source>
        <strain evidence="2">B03fssc0709_Meth_Bin005</strain>
        <strain evidence="3">B15fssc0709_Meth_Bin003</strain>
        <strain evidence="4">BMIXfssc0709_Meth_Bin006</strain>
    </source>
</reference>
<dbReference type="SUPFAM" id="SSF46785">
    <property type="entry name" value="Winged helix' DNA-binding domain"/>
    <property type="match status" value="1"/>
</dbReference>
<organism evidence="4 7">
    <name type="scientific">Candidatus Methanofastidiosum methylothiophilum</name>
    <dbReference type="NCBI Taxonomy" id="1705564"/>
    <lineage>
        <taxon>Archaea</taxon>
        <taxon>Methanobacteriati</taxon>
        <taxon>Methanobacteriota</taxon>
        <taxon>Stenosarchaea group</taxon>
        <taxon>Candidatus Methanofastidiosia</taxon>
        <taxon>Candidatus Methanofastidiosales</taxon>
        <taxon>Candidatus Methanofastidiosaceae</taxon>
        <taxon>Candidatus Methanofastidiosum</taxon>
    </lineage>
</organism>
<feature type="domain" description="Transcription regulator TrmB N-terminal" evidence="1">
    <location>
        <begin position="17"/>
        <end position="86"/>
    </location>
</feature>
<dbReference type="InterPro" id="IPR002831">
    <property type="entry name" value="Tscrpt_reg_TrmB_N"/>
</dbReference>
<accession>A0A150IPH9</accession>
<comment type="caution">
    <text evidence="4">The sequence shown here is derived from an EMBL/GenBank/DDBJ whole genome shotgun (WGS) entry which is preliminary data.</text>
</comment>
<dbReference type="InterPro" id="IPR036390">
    <property type="entry name" value="WH_DNA-bd_sf"/>
</dbReference>
<accession>A0A150IWM1</accession>
<protein>
    <submittedName>
        <fullName evidence="4">Sugar-specific transcriptional regulator TrmB</fullName>
    </submittedName>
</protein>
<evidence type="ECO:0000313" key="3">
    <source>
        <dbReference type="EMBL" id="KYC46883.1"/>
    </source>
</evidence>
<dbReference type="EMBL" id="LNGE01000051">
    <property type="protein sequence ID" value="KYC44633.1"/>
    <property type="molecule type" value="Genomic_DNA"/>
</dbReference>
<dbReference type="Gene3D" id="1.10.10.10">
    <property type="entry name" value="Winged helix-like DNA-binding domain superfamily/Winged helix DNA-binding domain"/>
    <property type="match status" value="1"/>
</dbReference>
<dbReference type="Proteomes" id="UP000092403">
    <property type="component" value="Unassembled WGS sequence"/>
</dbReference>
<evidence type="ECO:0000313" key="7">
    <source>
        <dbReference type="Proteomes" id="UP000092403"/>
    </source>
</evidence>
<dbReference type="Proteomes" id="UP000091929">
    <property type="component" value="Unassembled WGS sequence"/>
</dbReference>